<accession>A0A5C5YEB4</accession>
<proteinExistence type="predicted"/>
<protein>
    <recommendedName>
        <fullName evidence="1">DUF2007 domain-containing protein</fullName>
    </recommendedName>
</protein>
<organism evidence="2 3">
    <name type="scientific">Allorhodopirellula solitaria</name>
    <dbReference type="NCBI Taxonomy" id="2527987"/>
    <lineage>
        <taxon>Bacteria</taxon>
        <taxon>Pseudomonadati</taxon>
        <taxon>Planctomycetota</taxon>
        <taxon>Planctomycetia</taxon>
        <taxon>Pirellulales</taxon>
        <taxon>Pirellulaceae</taxon>
        <taxon>Allorhodopirellula</taxon>
    </lineage>
</organism>
<name>A0A5C5YEB4_9BACT</name>
<evidence type="ECO:0000259" key="1">
    <source>
        <dbReference type="Pfam" id="PF09413"/>
    </source>
</evidence>
<evidence type="ECO:0000313" key="2">
    <source>
        <dbReference type="EMBL" id="TWT73163.1"/>
    </source>
</evidence>
<feature type="domain" description="DUF2007" evidence="1">
    <location>
        <begin position="17"/>
        <end position="79"/>
    </location>
</feature>
<dbReference type="Pfam" id="PF09413">
    <property type="entry name" value="DUF2007"/>
    <property type="match status" value="1"/>
</dbReference>
<sequence>MPTHDNDDQLNDANLVSVAERSSEIAASVIVNVLADEGIRATAVGGFTAGFRAEAPGWVQVKVLERDAARAKEIIAEIKQEHE</sequence>
<gene>
    <name evidence="2" type="ORF">CA85_16300</name>
</gene>
<dbReference type="Proteomes" id="UP000318053">
    <property type="component" value="Unassembled WGS sequence"/>
</dbReference>
<keyword evidence="3" id="KW-1185">Reference proteome</keyword>
<dbReference type="InterPro" id="IPR018551">
    <property type="entry name" value="DUF2007"/>
</dbReference>
<dbReference type="EMBL" id="SJPK01000003">
    <property type="protein sequence ID" value="TWT73163.1"/>
    <property type="molecule type" value="Genomic_DNA"/>
</dbReference>
<reference evidence="2 3" key="1">
    <citation type="submission" date="2019-02" db="EMBL/GenBank/DDBJ databases">
        <title>Deep-cultivation of Planctomycetes and their phenomic and genomic characterization uncovers novel biology.</title>
        <authorList>
            <person name="Wiegand S."/>
            <person name="Jogler M."/>
            <person name="Boedeker C."/>
            <person name="Pinto D."/>
            <person name="Vollmers J."/>
            <person name="Rivas-Marin E."/>
            <person name="Kohn T."/>
            <person name="Peeters S.H."/>
            <person name="Heuer A."/>
            <person name="Rast P."/>
            <person name="Oberbeckmann S."/>
            <person name="Bunk B."/>
            <person name="Jeske O."/>
            <person name="Meyerdierks A."/>
            <person name="Storesund J.E."/>
            <person name="Kallscheuer N."/>
            <person name="Luecker S."/>
            <person name="Lage O.M."/>
            <person name="Pohl T."/>
            <person name="Merkel B.J."/>
            <person name="Hornburger P."/>
            <person name="Mueller R.-W."/>
            <person name="Bruemmer F."/>
            <person name="Labrenz M."/>
            <person name="Spormann A.M."/>
            <person name="Op Den Camp H."/>
            <person name="Overmann J."/>
            <person name="Amann R."/>
            <person name="Jetten M.S.M."/>
            <person name="Mascher T."/>
            <person name="Medema M.H."/>
            <person name="Devos D.P."/>
            <person name="Kaster A.-K."/>
            <person name="Ovreas L."/>
            <person name="Rohde M."/>
            <person name="Galperin M.Y."/>
            <person name="Jogler C."/>
        </authorList>
    </citation>
    <scope>NUCLEOTIDE SEQUENCE [LARGE SCALE GENOMIC DNA]</scope>
    <source>
        <strain evidence="2 3">CA85</strain>
    </source>
</reference>
<dbReference type="AlphaFoldDB" id="A0A5C5YEB4"/>
<evidence type="ECO:0000313" key="3">
    <source>
        <dbReference type="Proteomes" id="UP000318053"/>
    </source>
</evidence>
<comment type="caution">
    <text evidence="2">The sequence shown here is derived from an EMBL/GenBank/DDBJ whole genome shotgun (WGS) entry which is preliminary data.</text>
</comment>